<proteinExistence type="predicted"/>
<feature type="signal peptide" evidence="1">
    <location>
        <begin position="1"/>
        <end position="23"/>
    </location>
</feature>
<dbReference type="PANTHER" id="PTHR30203:SF24">
    <property type="entry name" value="BLR4935 PROTEIN"/>
    <property type="match status" value="1"/>
</dbReference>
<dbReference type="EMBL" id="QYBB01000015">
    <property type="protein sequence ID" value="RYC31339.1"/>
    <property type="molecule type" value="Genomic_DNA"/>
</dbReference>
<dbReference type="Gene3D" id="1.20.1600.10">
    <property type="entry name" value="Outer membrane efflux proteins (OEP)"/>
    <property type="match status" value="1"/>
</dbReference>
<dbReference type="OrthoDB" id="237412at2"/>
<dbReference type="SUPFAM" id="SSF56954">
    <property type="entry name" value="Outer membrane efflux proteins (OEP)"/>
    <property type="match status" value="1"/>
</dbReference>
<reference evidence="2 3" key="2">
    <citation type="submission" date="2019-02" db="EMBL/GenBank/DDBJ databases">
        <title>'Lichenibacterium ramalinii' gen. nov. sp. nov., 'Lichenibacterium minor' gen. nov. sp. nov.</title>
        <authorList>
            <person name="Pankratov T."/>
        </authorList>
    </citation>
    <scope>NUCLEOTIDE SEQUENCE [LARGE SCALE GENOMIC DNA]</scope>
    <source>
        <strain evidence="2 3">RmlP026</strain>
    </source>
</reference>
<name>A0A4Q2U469_9HYPH</name>
<dbReference type="PROSITE" id="PS51257">
    <property type="entry name" value="PROKAR_LIPOPROTEIN"/>
    <property type="match status" value="1"/>
</dbReference>
<accession>A0A4Q2U469</accession>
<dbReference type="AlphaFoldDB" id="A0A4Q2U469"/>
<dbReference type="InterPro" id="IPR010131">
    <property type="entry name" value="MdtP/NodT-like"/>
</dbReference>
<evidence type="ECO:0000313" key="2">
    <source>
        <dbReference type="EMBL" id="RYC31339.1"/>
    </source>
</evidence>
<dbReference type="Proteomes" id="UP000290759">
    <property type="component" value="Unassembled WGS sequence"/>
</dbReference>
<gene>
    <name evidence="2" type="ORF">D3273_14590</name>
</gene>
<evidence type="ECO:0000313" key="3">
    <source>
        <dbReference type="Proteomes" id="UP000290759"/>
    </source>
</evidence>
<sequence length="491" mass="51642">MSARSRLRAAAAPVAGLALSACASFSPDGGMDAVQATISTGVGAGVSKVSDEATAGTAHRAVAGLLRAHLTPGSAVQVALLSNRGLQAAFHDLGVSEAAYVQASLPPVPRFTYARLTGPGEIDVTYAVVASLFDLATLPARKGIAERRFRATQDRAAEQALTLAAEARRQYYRAVAADQSVAFLEQALASAEAASTLATQLGESGALNKLEQAREHAFTAEIGAQLARARVQKRVEREALVRRLGLWGPELAFRLPSALPSLPRRPRDGGALEAEALRRRIDLRVARSDLAALAGEYDLGTATRLVSAFDISFLSNPESTAKAGVAPDGTPTIARDNVQRRGPSIDFAVPIYDFGETAVRGARESYLAAAHRLAERAISARSEVREAYGRYRGEYDITRHYAETVLPLNKTILDQSVLQFSGMLVDVSQLIIDARTRILSNIQAIEARRDFWIAAADLDASVIGGGFGPGAPEAAAPLADAAPGPTGAAGG</sequence>
<keyword evidence="3" id="KW-1185">Reference proteome</keyword>
<keyword evidence="1" id="KW-0732">Signal</keyword>
<dbReference type="RefSeq" id="WP_129227622.1">
    <property type="nucleotide sequence ID" value="NZ_QYBB01000015.1"/>
</dbReference>
<reference evidence="2 3" key="1">
    <citation type="submission" date="2018-12" db="EMBL/GenBank/DDBJ databases">
        <authorList>
            <person name="Grouzdev D.S."/>
            <person name="Krutkina M.S."/>
        </authorList>
    </citation>
    <scope>NUCLEOTIDE SEQUENCE [LARGE SCALE GENOMIC DNA]</scope>
    <source>
        <strain evidence="2 3">RmlP026</strain>
    </source>
</reference>
<organism evidence="2 3">
    <name type="scientific">Lichenibacterium minor</name>
    <dbReference type="NCBI Taxonomy" id="2316528"/>
    <lineage>
        <taxon>Bacteria</taxon>
        <taxon>Pseudomonadati</taxon>
        <taxon>Pseudomonadota</taxon>
        <taxon>Alphaproteobacteria</taxon>
        <taxon>Hyphomicrobiales</taxon>
        <taxon>Lichenihabitantaceae</taxon>
        <taxon>Lichenibacterium</taxon>
    </lineage>
</organism>
<dbReference type="GO" id="GO:0015562">
    <property type="term" value="F:efflux transmembrane transporter activity"/>
    <property type="evidence" value="ECO:0007669"/>
    <property type="project" value="InterPro"/>
</dbReference>
<comment type="caution">
    <text evidence="2">The sequence shown here is derived from an EMBL/GenBank/DDBJ whole genome shotgun (WGS) entry which is preliminary data.</text>
</comment>
<dbReference type="PANTHER" id="PTHR30203">
    <property type="entry name" value="OUTER MEMBRANE CATION EFFLUX PROTEIN"/>
    <property type="match status" value="1"/>
</dbReference>
<protein>
    <submittedName>
        <fullName evidence="2">TolC family protein</fullName>
    </submittedName>
</protein>
<feature type="chain" id="PRO_5020818090" evidence="1">
    <location>
        <begin position="24"/>
        <end position="491"/>
    </location>
</feature>
<evidence type="ECO:0000256" key="1">
    <source>
        <dbReference type="SAM" id="SignalP"/>
    </source>
</evidence>